<dbReference type="GO" id="GO:0009236">
    <property type="term" value="P:cobalamin biosynthetic process"/>
    <property type="evidence" value="ECO:0007669"/>
    <property type="project" value="UniProtKB-UniPathway"/>
</dbReference>
<name>A0LCC9_MAGMM</name>
<dbReference type="InterPro" id="IPR050714">
    <property type="entry name" value="Cobalamin_biosynth_MTase"/>
</dbReference>
<gene>
    <name evidence="7" type="ordered locus">Mmc1_3132</name>
</gene>
<dbReference type="UniPathway" id="UPA00148"/>
<comment type="pathway">
    <text evidence="1">Cofactor biosynthesis; adenosylcobalamin biosynthesis.</text>
</comment>
<dbReference type="InterPro" id="IPR006365">
    <property type="entry name" value="Cbl_synth_CobL"/>
</dbReference>
<dbReference type="PANTHER" id="PTHR43182:SF1">
    <property type="entry name" value="COBALT-PRECORRIN-7 C(5)-METHYLTRANSFERASE"/>
    <property type="match status" value="1"/>
</dbReference>
<proteinExistence type="predicted"/>
<dbReference type="InterPro" id="IPR029063">
    <property type="entry name" value="SAM-dependent_MTases_sf"/>
</dbReference>
<dbReference type="InterPro" id="IPR014777">
    <property type="entry name" value="4pyrrole_Mease_sub1"/>
</dbReference>
<dbReference type="GO" id="GO:0008276">
    <property type="term" value="F:protein methyltransferase activity"/>
    <property type="evidence" value="ECO:0007669"/>
    <property type="project" value="InterPro"/>
</dbReference>
<dbReference type="SUPFAM" id="SSF53335">
    <property type="entry name" value="S-adenosyl-L-methionine-dependent methyltransferases"/>
    <property type="match status" value="1"/>
</dbReference>
<dbReference type="OrthoDB" id="9787825at2"/>
<dbReference type="GO" id="GO:0046025">
    <property type="term" value="F:precorrin-6Y C5,15-methyltransferase (decarboxylating) activity"/>
    <property type="evidence" value="ECO:0007669"/>
    <property type="project" value="UniProtKB-EC"/>
</dbReference>
<dbReference type="STRING" id="156889.Mmc1_3132"/>
<dbReference type="InterPro" id="IPR014008">
    <property type="entry name" value="Cbl_synth_MTase_CbiT"/>
</dbReference>
<protein>
    <submittedName>
        <fullName evidence="7">Precorrin-6Y C5,15-methyltransferase (Decarboxylating)</fullName>
        <ecNumber evidence="7">2.1.1.132</ecNumber>
    </submittedName>
</protein>
<dbReference type="eggNOG" id="COG2241">
    <property type="taxonomic scope" value="Bacteria"/>
</dbReference>
<dbReference type="EC" id="2.1.1.132" evidence="7"/>
<sequence length="423" mass="46225">MAEPCHIIGVLDNGPEGLHGQSVGLMRRAQVVIGVPRTFALFEDLLPEEAQRLDLTGHLDKVPQWVQRGLQAEETVLVLATGDPLCHGIGSYLVKKLGLDACQIHPNTSVMQWAFARLGLPWQKAQILSAHTADCGAWQPGLGPEHPLTGVMQSIQQQPLLGIFTSPENDPARIAQAIQAAGMGEHVLLHVAQQLLLDDERVERDLSPATVAAGHYAQPNVMIVENTAPQRLPLFGLEDASYQQRKPDKGLITKKEVRVVTLAQLRLHRESIVWDIGAGSGSIGLEAARMAGHVYAIEKNGPDREIMEANRQQMGCLNYSAYLGEAPAGLENWPDPDAVVIGGSGGHLAPLLALVAQRLLPEGRLVMNFVTLENLTTALDQLQRLGMVWELIQMQISRSQPILEMHRMQAENPVWILTARHGT</sequence>
<reference evidence="7 8" key="2">
    <citation type="journal article" date="2012" name="Int. J. Syst. Evol. Microbiol.">
        <title>Magnetococcus marinus gen. nov., sp. nov., a marine, magnetotactic bacterium that represents a novel lineage (Magnetococcaceae fam. nov.; Magnetococcales ord. nov.) at the base of the Alphaproteobacteria.</title>
        <authorList>
            <person name="Bazylinski D.A."/>
            <person name="Williams T.J."/>
            <person name="Lefevre C.T."/>
            <person name="Berg R.J."/>
            <person name="Zhang C.L."/>
            <person name="Bowser S.S."/>
            <person name="Dean A.J."/>
            <person name="Beveridge T.J."/>
        </authorList>
    </citation>
    <scope>NUCLEOTIDE SEQUENCE [LARGE SCALE GENOMIC DNA]</scope>
    <source>
        <strain evidence="8">ATCC BAA-1437 / JCM 17883 / MC-1</strain>
    </source>
</reference>
<dbReference type="eggNOG" id="COG2242">
    <property type="taxonomic scope" value="Bacteria"/>
</dbReference>
<dbReference type="Proteomes" id="UP000002586">
    <property type="component" value="Chromosome"/>
</dbReference>
<dbReference type="RefSeq" id="WP_011714685.1">
    <property type="nucleotide sequence ID" value="NC_008576.1"/>
</dbReference>
<evidence type="ECO:0000256" key="3">
    <source>
        <dbReference type="ARBA" id="ARBA00022603"/>
    </source>
</evidence>
<keyword evidence="4 7" id="KW-0808">Transferase</keyword>
<keyword evidence="5" id="KW-0949">S-adenosyl-L-methionine</keyword>
<keyword evidence="3 7" id="KW-0489">Methyltransferase</keyword>
<evidence type="ECO:0000256" key="1">
    <source>
        <dbReference type="ARBA" id="ARBA00004953"/>
    </source>
</evidence>
<dbReference type="HOGENOM" id="CLU_031955_1_2_5"/>
<dbReference type="InterPro" id="IPR000878">
    <property type="entry name" value="4pyrrol_Mease"/>
</dbReference>
<evidence type="ECO:0000259" key="6">
    <source>
        <dbReference type="Pfam" id="PF00590"/>
    </source>
</evidence>
<dbReference type="KEGG" id="mgm:Mmc1_3132"/>
<keyword evidence="8" id="KW-1185">Reference proteome</keyword>
<dbReference type="NCBIfam" id="TIGR02467">
    <property type="entry name" value="CbiE"/>
    <property type="match status" value="1"/>
</dbReference>
<evidence type="ECO:0000313" key="8">
    <source>
        <dbReference type="Proteomes" id="UP000002586"/>
    </source>
</evidence>
<reference evidence="8" key="1">
    <citation type="journal article" date="2009" name="Appl. Environ. Microbiol.">
        <title>Complete genome sequence of the chemolithoautotrophic marine magnetotactic coccus strain MC-1.</title>
        <authorList>
            <person name="Schubbe S."/>
            <person name="Williams T.J."/>
            <person name="Xie G."/>
            <person name="Kiss H.E."/>
            <person name="Brettin T.S."/>
            <person name="Martinez D."/>
            <person name="Ross C.A."/>
            <person name="Schuler D."/>
            <person name="Cox B.L."/>
            <person name="Nealson K.H."/>
            <person name="Bazylinski D.A."/>
        </authorList>
    </citation>
    <scope>NUCLEOTIDE SEQUENCE [LARGE SCALE GENOMIC DNA]</scope>
    <source>
        <strain evidence="8">ATCC BAA-1437 / JCM 17883 / MC-1</strain>
    </source>
</reference>
<dbReference type="NCBIfam" id="TIGR02469">
    <property type="entry name" value="CbiT"/>
    <property type="match status" value="1"/>
</dbReference>
<dbReference type="Gene3D" id="3.40.50.150">
    <property type="entry name" value="Vaccinia Virus protein VP39"/>
    <property type="match status" value="1"/>
</dbReference>
<dbReference type="CDD" id="cd11644">
    <property type="entry name" value="Precorrin-6Y-MT"/>
    <property type="match status" value="1"/>
</dbReference>
<evidence type="ECO:0000256" key="2">
    <source>
        <dbReference type="ARBA" id="ARBA00022573"/>
    </source>
</evidence>
<accession>A0LCC9</accession>
<evidence type="ECO:0000313" key="7">
    <source>
        <dbReference type="EMBL" id="ABK45622.1"/>
    </source>
</evidence>
<dbReference type="GO" id="GO:0032259">
    <property type="term" value="P:methylation"/>
    <property type="evidence" value="ECO:0007669"/>
    <property type="project" value="UniProtKB-KW"/>
</dbReference>
<dbReference type="EMBL" id="CP000471">
    <property type="protein sequence ID" value="ABK45622.1"/>
    <property type="molecule type" value="Genomic_DNA"/>
</dbReference>
<dbReference type="Pfam" id="PF00590">
    <property type="entry name" value="TP_methylase"/>
    <property type="match status" value="1"/>
</dbReference>
<dbReference type="AlphaFoldDB" id="A0LCC9"/>
<dbReference type="PIRSF" id="PIRSF036428">
    <property type="entry name" value="CobL"/>
    <property type="match status" value="1"/>
</dbReference>
<evidence type="ECO:0000256" key="5">
    <source>
        <dbReference type="ARBA" id="ARBA00022691"/>
    </source>
</evidence>
<dbReference type="SUPFAM" id="SSF53790">
    <property type="entry name" value="Tetrapyrrole methylase"/>
    <property type="match status" value="1"/>
</dbReference>
<keyword evidence="2" id="KW-0169">Cobalamin biosynthesis</keyword>
<dbReference type="CDD" id="cd02440">
    <property type="entry name" value="AdoMet_MTases"/>
    <property type="match status" value="1"/>
</dbReference>
<feature type="domain" description="Tetrapyrrole methylase" evidence="6">
    <location>
        <begin position="6"/>
        <end position="204"/>
    </location>
</feature>
<dbReference type="InterPro" id="IPR035996">
    <property type="entry name" value="4pyrrol_Methylase_sf"/>
</dbReference>
<organism evidence="7 8">
    <name type="scientific">Magnetococcus marinus (strain ATCC BAA-1437 / JCM 17883 / MC-1)</name>
    <dbReference type="NCBI Taxonomy" id="156889"/>
    <lineage>
        <taxon>Bacteria</taxon>
        <taxon>Pseudomonadati</taxon>
        <taxon>Pseudomonadota</taxon>
        <taxon>Magnetococcia</taxon>
        <taxon>Magnetococcales</taxon>
        <taxon>Magnetococcaceae</taxon>
        <taxon>Magnetococcus</taxon>
    </lineage>
</organism>
<dbReference type="Gene3D" id="3.40.1010.10">
    <property type="entry name" value="Cobalt-precorrin-4 Transmethylase, Domain 1"/>
    <property type="match status" value="1"/>
</dbReference>
<evidence type="ECO:0000256" key="4">
    <source>
        <dbReference type="ARBA" id="ARBA00022679"/>
    </source>
</evidence>
<dbReference type="PANTHER" id="PTHR43182">
    <property type="entry name" value="COBALT-PRECORRIN-6B C(15)-METHYLTRANSFERASE (DECARBOXYLATING)"/>
    <property type="match status" value="1"/>
</dbReference>
<dbReference type="InterPro" id="IPR012818">
    <property type="entry name" value="CbiE"/>
</dbReference>